<keyword evidence="2" id="KW-1185">Reference proteome</keyword>
<sequence>MKLKRDNLSVGDYWILHSGDHVTITHQAVGEAPVAQIRVPRTTLNKLVDWYTREQTTRTE</sequence>
<accession>A0A1W6ZWW1</accession>
<evidence type="ECO:0000313" key="2">
    <source>
        <dbReference type="Proteomes" id="UP000194137"/>
    </source>
</evidence>
<name>A0A1W6ZWW1_9HYPH</name>
<dbReference type="Proteomes" id="UP000194137">
    <property type="component" value="Chromosome"/>
</dbReference>
<protein>
    <submittedName>
        <fullName evidence="1">Uncharacterized protein</fullName>
    </submittedName>
</protein>
<dbReference type="STRING" id="1235591.CAK95_24290"/>
<proteinExistence type="predicted"/>
<gene>
    <name evidence="1" type="ORF">CAK95_24290</name>
</gene>
<evidence type="ECO:0000313" key="1">
    <source>
        <dbReference type="EMBL" id="ARQ01864.1"/>
    </source>
</evidence>
<reference evidence="1 2" key="1">
    <citation type="submission" date="2017-05" db="EMBL/GenBank/DDBJ databases">
        <title>Full genome sequence of Pseudorhodoplanes sinuspersici.</title>
        <authorList>
            <person name="Dastgheib S.M.M."/>
            <person name="Shavandi M."/>
            <person name="Tirandaz H."/>
        </authorList>
    </citation>
    <scope>NUCLEOTIDE SEQUENCE [LARGE SCALE GENOMIC DNA]</scope>
    <source>
        <strain evidence="1 2">RIPI110</strain>
    </source>
</reference>
<dbReference type="KEGG" id="psin:CAK95_24290"/>
<dbReference type="AlphaFoldDB" id="A0A1W6ZWW1"/>
<dbReference type="EMBL" id="CP021112">
    <property type="protein sequence ID" value="ARQ01864.1"/>
    <property type="molecule type" value="Genomic_DNA"/>
</dbReference>
<organism evidence="1 2">
    <name type="scientific">Pseudorhodoplanes sinuspersici</name>
    <dbReference type="NCBI Taxonomy" id="1235591"/>
    <lineage>
        <taxon>Bacteria</taxon>
        <taxon>Pseudomonadati</taxon>
        <taxon>Pseudomonadota</taxon>
        <taxon>Alphaproteobacteria</taxon>
        <taxon>Hyphomicrobiales</taxon>
        <taxon>Pseudorhodoplanes</taxon>
    </lineage>
</organism>